<dbReference type="AlphaFoldDB" id="A0A137PHU2"/>
<evidence type="ECO:0000259" key="3">
    <source>
        <dbReference type="Pfam" id="PF02441"/>
    </source>
</evidence>
<dbReference type="Pfam" id="PF02441">
    <property type="entry name" value="Flavoprotein"/>
    <property type="match status" value="1"/>
</dbReference>
<dbReference type="GO" id="GO:0010181">
    <property type="term" value="F:FMN binding"/>
    <property type="evidence" value="ECO:0007669"/>
    <property type="project" value="TreeGrafter"/>
</dbReference>
<organism evidence="4 5">
    <name type="scientific">Conidiobolus coronatus (strain ATCC 28846 / CBS 209.66 / NRRL 28638)</name>
    <name type="common">Delacroixia coronata</name>
    <dbReference type="NCBI Taxonomy" id="796925"/>
    <lineage>
        <taxon>Eukaryota</taxon>
        <taxon>Fungi</taxon>
        <taxon>Fungi incertae sedis</taxon>
        <taxon>Zoopagomycota</taxon>
        <taxon>Entomophthoromycotina</taxon>
        <taxon>Entomophthoromycetes</taxon>
        <taxon>Entomophthorales</taxon>
        <taxon>Ancylistaceae</taxon>
        <taxon>Conidiobolus</taxon>
    </lineage>
</organism>
<keyword evidence="5" id="KW-1185">Reference proteome</keyword>
<proteinExistence type="inferred from homology"/>
<dbReference type="STRING" id="796925.A0A137PHU2"/>
<dbReference type="EMBL" id="KQ964423">
    <property type="protein sequence ID" value="KXN74501.1"/>
    <property type="molecule type" value="Genomic_DNA"/>
</dbReference>
<reference evidence="4 5" key="1">
    <citation type="journal article" date="2015" name="Genome Biol. Evol.">
        <title>Phylogenomic analyses indicate that early fungi evolved digesting cell walls of algal ancestors of land plants.</title>
        <authorList>
            <person name="Chang Y."/>
            <person name="Wang S."/>
            <person name="Sekimoto S."/>
            <person name="Aerts A.L."/>
            <person name="Choi C."/>
            <person name="Clum A."/>
            <person name="LaButti K.M."/>
            <person name="Lindquist E.A."/>
            <person name="Yee Ngan C."/>
            <person name="Ohm R.A."/>
            <person name="Salamov A.A."/>
            <person name="Grigoriev I.V."/>
            <person name="Spatafora J.W."/>
            <person name="Berbee M.L."/>
        </authorList>
    </citation>
    <scope>NUCLEOTIDE SEQUENCE [LARGE SCALE GENOMIC DNA]</scope>
    <source>
        <strain evidence="4 5">NRRL 28638</strain>
    </source>
</reference>
<sequence>MTNIILALTGSVASIKLKDLIKNLKSINDKINLILICTQNSKHFIQNEIVKTSEKVKLNGFELDIKWSCYEVPLFDDEIEWTSWNNRNDPVIHIELRKWADLILIAPLDANTLAKISNGICDNLLTSLIRAWDIKKPQLCAPAMNTFMYEHPHTAKHLKILEEELNFIVIPPKVKLLACGDYGIGAMEEPNIIGEKVKLMLNI</sequence>
<dbReference type="OrthoDB" id="1532798at2759"/>
<comment type="similarity">
    <text evidence="2">Belongs to the HFCD (homooligomeric flavin containing Cys decarboxylase) superfamily.</text>
</comment>
<dbReference type="Gene3D" id="3.40.50.1950">
    <property type="entry name" value="Flavin prenyltransferase-like"/>
    <property type="match status" value="1"/>
</dbReference>
<dbReference type="SUPFAM" id="SSF52507">
    <property type="entry name" value="Homo-oligomeric flavin-containing Cys decarboxylases, HFCD"/>
    <property type="match status" value="1"/>
</dbReference>
<dbReference type="Proteomes" id="UP000070444">
    <property type="component" value="Unassembled WGS sequence"/>
</dbReference>
<evidence type="ECO:0000313" key="4">
    <source>
        <dbReference type="EMBL" id="KXN74501.1"/>
    </source>
</evidence>
<dbReference type="InterPro" id="IPR036551">
    <property type="entry name" value="Flavin_trans-like"/>
</dbReference>
<accession>A0A137PHU2</accession>
<evidence type="ECO:0000256" key="1">
    <source>
        <dbReference type="ARBA" id="ARBA00022993"/>
    </source>
</evidence>
<evidence type="ECO:0000313" key="5">
    <source>
        <dbReference type="Proteomes" id="UP000070444"/>
    </source>
</evidence>
<evidence type="ECO:0000256" key="2">
    <source>
        <dbReference type="ARBA" id="ARBA00038350"/>
    </source>
</evidence>
<dbReference type="PANTHER" id="PTHR14359:SF6">
    <property type="entry name" value="PHOSPHOPANTOTHENOYLCYSTEINE DECARBOXYLASE"/>
    <property type="match status" value="1"/>
</dbReference>
<dbReference type="GO" id="GO:0004633">
    <property type="term" value="F:phosphopantothenoylcysteine decarboxylase activity"/>
    <property type="evidence" value="ECO:0007669"/>
    <property type="project" value="TreeGrafter"/>
</dbReference>
<name>A0A137PHU2_CONC2</name>
<feature type="domain" description="Flavoprotein" evidence="3">
    <location>
        <begin position="3"/>
        <end position="196"/>
    </location>
</feature>
<dbReference type="GO" id="GO:0015937">
    <property type="term" value="P:coenzyme A biosynthetic process"/>
    <property type="evidence" value="ECO:0007669"/>
    <property type="project" value="UniProtKB-KW"/>
</dbReference>
<gene>
    <name evidence="4" type="ORF">CONCODRAFT_14837</name>
</gene>
<dbReference type="InterPro" id="IPR003382">
    <property type="entry name" value="Flavoprotein"/>
</dbReference>
<dbReference type="OMA" id="KGLACGD"/>
<protein>
    <submittedName>
        <fullName evidence="4">CNPV141 HAL3-like domain protein</fullName>
    </submittedName>
</protein>
<dbReference type="PANTHER" id="PTHR14359">
    <property type="entry name" value="HOMO-OLIGOMERIC FLAVIN CONTAINING CYS DECARBOXYLASE FAMILY"/>
    <property type="match status" value="1"/>
</dbReference>
<keyword evidence="1" id="KW-0173">Coenzyme A biosynthesis</keyword>
<dbReference type="GO" id="GO:0071513">
    <property type="term" value="C:phosphopantothenoylcysteine decarboxylase complex"/>
    <property type="evidence" value="ECO:0007669"/>
    <property type="project" value="TreeGrafter"/>
</dbReference>